<evidence type="ECO:0000313" key="2">
    <source>
        <dbReference type="EMBL" id="CAK0835172.1"/>
    </source>
</evidence>
<gene>
    <name evidence="2" type="ORF">PCOR1329_LOCUS32278</name>
</gene>
<evidence type="ECO:0008006" key="4">
    <source>
        <dbReference type="Google" id="ProtNLM"/>
    </source>
</evidence>
<name>A0ABN9STE6_9DINO</name>
<dbReference type="Proteomes" id="UP001189429">
    <property type="component" value="Unassembled WGS sequence"/>
</dbReference>
<proteinExistence type="predicted"/>
<feature type="region of interest" description="Disordered" evidence="1">
    <location>
        <begin position="200"/>
        <end position="231"/>
    </location>
</feature>
<feature type="compositionally biased region" description="Basic residues" evidence="1">
    <location>
        <begin position="96"/>
        <end position="125"/>
    </location>
</feature>
<evidence type="ECO:0000256" key="1">
    <source>
        <dbReference type="SAM" id="MobiDB-lite"/>
    </source>
</evidence>
<feature type="region of interest" description="Disordered" evidence="1">
    <location>
        <begin position="74"/>
        <end position="132"/>
    </location>
</feature>
<protein>
    <recommendedName>
        <fullName evidence="4">C3H1-type domain-containing protein</fullName>
    </recommendedName>
</protein>
<accession>A0ABN9STE6</accession>
<organism evidence="2 3">
    <name type="scientific">Prorocentrum cordatum</name>
    <dbReference type="NCBI Taxonomy" id="2364126"/>
    <lineage>
        <taxon>Eukaryota</taxon>
        <taxon>Sar</taxon>
        <taxon>Alveolata</taxon>
        <taxon>Dinophyceae</taxon>
        <taxon>Prorocentrales</taxon>
        <taxon>Prorocentraceae</taxon>
        <taxon>Prorocentrum</taxon>
    </lineage>
</organism>
<dbReference type="EMBL" id="CAUYUJ010013003">
    <property type="protein sequence ID" value="CAK0835172.1"/>
    <property type="molecule type" value="Genomic_DNA"/>
</dbReference>
<feature type="compositionally biased region" description="Low complexity" evidence="1">
    <location>
        <begin position="216"/>
        <end position="231"/>
    </location>
</feature>
<sequence length="339" mass="35427">MMFPDCHGQLLTGTQRLPLPERDPRCILTPDPPECPGGLEGDGLTSGRATPTCATIAGRGLFERLCEDVTTKLHRVRSTSRGSERTAARPLPAGRPRARSCGRRSARRGRPPGRRSPPRCSRARRAVLPPAEVQWQQASPDLGEPPPAARAVVSVGSLGHPHACNEACKYVKRKTGCLMGASCNRCHLCHWHRRGKDLPAPFPARQAPPPPPPAAVRPRPATTAPPLAASPWPTGSHCAPLAVASMEPAYVHVPPGAAGAAAFGGALAAAAEGGVEAARGAASGSPFPSLGSVGHPHGCGRACKYAGKASGCKVGPLCNRCHLCRWTRSREHAYANGLA</sequence>
<feature type="region of interest" description="Disordered" evidence="1">
    <location>
        <begin position="1"/>
        <end position="22"/>
    </location>
</feature>
<keyword evidence="3" id="KW-1185">Reference proteome</keyword>
<comment type="caution">
    <text evidence="2">The sequence shown here is derived from an EMBL/GenBank/DDBJ whole genome shotgun (WGS) entry which is preliminary data.</text>
</comment>
<feature type="compositionally biased region" description="Pro residues" evidence="1">
    <location>
        <begin position="200"/>
        <end position="215"/>
    </location>
</feature>
<evidence type="ECO:0000313" key="3">
    <source>
        <dbReference type="Proteomes" id="UP001189429"/>
    </source>
</evidence>
<reference evidence="2" key="1">
    <citation type="submission" date="2023-10" db="EMBL/GenBank/DDBJ databases">
        <authorList>
            <person name="Chen Y."/>
            <person name="Shah S."/>
            <person name="Dougan E. K."/>
            <person name="Thang M."/>
            <person name="Chan C."/>
        </authorList>
    </citation>
    <scope>NUCLEOTIDE SEQUENCE [LARGE SCALE GENOMIC DNA]</scope>
</reference>